<feature type="domain" description="Histidine kinase" evidence="4">
    <location>
        <begin position="189"/>
        <end position="401"/>
    </location>
</feature>
<dbReference type="Pfam" id="PF01590">
    <property type="entry name" value="GAF"/>
    <property type="match status" value="1"/>
</dbReference>
<dbReference type="GO" id="GO:0000155">
    <property type="term" value="F:phosphorelay sensor kinase activity"/>
    <property type="evidence" value="ECO:0007669"/>
    <property type="project" value="InterPro"/>
</dbReference>
<dbReference type="InterPro" id="IPR004358">
    <property type="entry name" value="Sig_transdc_His_kin-like_C"/>
</dbReference>
<dbReference type="CDD" id="cd00082">
    <property type="entry name" value="HisKA"/>
    <property type="match status" value="1"/>
</dbReference>
<evidence type="ECO:0000259" key="4">
    <source>
        <dbReference type="PROSITE" id="PS50109"/>
    </source>
</evidence>
<dbReference type="PANTHER" id="PTHR43102:SF2">
    <property type="entry name" value="GAF DOMAIN-CONTAINING PROTEIN"/>
    <property type="match status" value="1"/>
</dbReference>
<dbReference type="SMART" id="SM00388">
    <property type="entry name" value="HisKA"/>
    <property type="match status" value="1"/>
</dbReference>
<name>A0A1G8W4V0_9FLAO</name>
<gene>
    <name evidence="5" type="ORF">SAMN04487935_1646</name>
</gene>
<keyword evidence="6" id="KW-1185">Reference proteome</keyword>
<dbReference type="InterPro" id="IPR003594">
    <property type="entry name" value="HATPase_dom"/>
</dbReference>
<keyword evidence="3" id="KW-0597">Phosphoprotein</keyword>
<dbReference type="SUPFAM" id="SSF55874">
    <property type="entry name" value="ATPase domain of HSP90 chaperone/DNA topoisomerase II/histidine kinase"/>
    <property type="match status" value="1"/>
</dbReference>
<evidence type="ECO:0000256" key="1">
    <source>
        <dbReference type="ARBA" id="ARBA00000085"/>
    </source>
</evidence>
<dbReference type="Gene3D" id="1.10.287.130">
    <property type="match status" value="1"/>
</dbReference>
<protein>
    <recommendedName>
        <fullName evidence="2">histidine kinase</fullName>
        <ecNumber evidence="2">2.7.13.3</ecNumber>
    </recommendedName>
</protein>
<dbReference type="RefSeq" id="WP_091393678.1">
    <property type="nucleotide sequence ID" value="NZ_BKAI01000003.1"/>
</dbReference>
<dbReference type="SUPFAM" id="SSF55781">
    <property type="entry name" value="GAF domain-like"/>
    <property type="match status" value="1"/>
</dbReference>
<organism evidence="5 6">
    <name type="scientific">Flavobacterium noncentrifugens</name>
    <dbReference type="NCBI Taxonomy" id="1128970"/>
    <lineage>
        <taxon>Bacteria</taxon>
        <taxon>Pseudomonadati</taxon>
        <taxon>Bacteroidota</taxon>
        <taxon>Flavobacteriia</taxon>
        <taxon>Flavobacteriales</taxon>
        <taxon>Flavobacteriaceae</taxon>
        <taxon>Flavobacterium</taxon>
    </lineage>
</organism>
<dbReference type="InterPro" id="IPR003018">
    <property type="entry name" value="GAF"/>
</dbReference>
<dbReference type="Pfam" id="PF02518">
    <property type="entry name" value="HATPase_c"/>
    <property type="match status" value="1"/>
</dbReference>
<dbReference type="PANTHER" id="PTHR43102">
    <property type="entry name" value="SLR1143 PROTEIN"/>
    <property type="match status" value="1"/>
</dbReference>
<dbReference type="InterPro" id="IPR003661">
    <property type="entry name" value="HisK_dim/P_dom"/>
</dbReference>
<dbReference type="InterPro" id="IPR005467">
    <property type="entry name" value="His_kinase_dom"/>
</dbReference>
<dbReference type="SUPFAM" id="SSF47384">
    <property type="entry name" value="Homodimeric domain of signal transducing histidine kinase"/>
    <property type="match status" value="1"/>
</dbReference>
<proteinExistence type="predicted"/>
<dbReference type="Proteomes" id="UP000199580">
    <property type="component" value="Unassembled WGS sequence"/>
</dbReference>
<reference evidence="5 6" key="1">
    <citation type="submission" date="2016-10" db="EMBL/GenBank/DDBJ databases">
        <authorList>
            <person name="de Groot N.N."/>
        </authorList>
    </citation>
    <scope>NUCLEOTIDE SEQUENCE [LARGE SCALE GENOMIC DNA]</scope>
    <source>
        <strain evidence="5 6">CGMCC 1.10076</strain>
    </source>
</reference>
<dbReference type="InterPro" id="IPR036890">
    <property type="entry name" value="HATPase_C_sf"/>
</dbReference>
<dbReference type="InterPro" id="IPR029016">
    <property type="entry name" value="GAF-like_dom_sf"/>
</dbReference>
<dbReference type="PRINTS" id="PR00344">
    <property type="entry name" value="BCTRLSENSOR"/>
</dbReference>
<evidence type="ECO:0000256" key="3">
    <source>
        <dbReference type="ARBA" id="ARBA00022553"/>
    </source>
</evidence>
<dbReference type="EC" id="2.7.13.3" evidence="2"/>
<dbReference type="SMART" id="SM00387">
    <property type="entry name" value="HATPase_c"/>
    <property type="match status" value="1"/>
</dbReference>
<dbReference type="SMART" id="SM00065">
    <property type="entry name" value="GAF"/>
    <property type="match status" value="1"/>
</dbReference>
<accession>A0A1G8W4V0</accession>
<evidence type="ECO:0000313" key="5">
    <source>
        <dbReference type="EMBL" id="SDJ73133.1"/>
    </source>
</evidence>
<dbReference type="InterPro" id="IPR036097">
    <property type="entry name" value="HisK_dim/P_sf"/>
</dbReference>
<dbReference type="EMBL" id="FNEZ01000002">
    <property type="protein sequence ID" value="SDJ73133.1"/>
    <property type="molecule type" value="Genomic_DNA"/>
</dbReference>
<dbReference type="OrthoDB" id="9811889at2"/>
<evidence type="ECO:0000256" key="2">
    <source>
        <dbReference type="ARBA" id="ARBA00012438"/>
    </source>
</evidence>
<dbReference type="Gene3D" id="3.30.450.40">
    <property type="match status" value="1"/>
</dbReference>
<comment type="catalytic activity">
    <reaction evidence="1">
        <text>ATP + protein L-histidine = ADP + protein N-phospho-L-histidine.</text>
        <dbReference type="EC" id="2.7.13.3"/>
    </reaction>
</comment>
<dbReference type="PROSITE" id="PS50109">
    <property type="entry name" value="HIS_KIN"/>
    <property type="match status" value="1"/>
</dbReference>
<evidence type="ECO:0000313" key="6">
    <source>
        <dbReference type="Proteomes" id="UP000199580"/>
    </source>
</evidence>
<sequence length="401" mass="45380">MIAPQIPKNEKARLDALMSYKILDTLPEKDFDDITRLAAEICNVPISLITLVDENRQWFKSKVGLDGVNETSRIDSFCAHAINNPDELFVIEDAAKDKRFFDNPLVVGAPAISCYAGVPLLDANGFALGSLCVIDDRPRKLDEHQLQSLKKLGNQVSKLLELRKNNDKLVESHNTLLSRYKDLEQFSSVVSHDIKSPLNNIMQLTQLFKEEYGSTIDANGNQMLDYISQSSEELKKLVDGILNYYKYENLDVDQKEEIQFRDFTKYIIGLLKIKNDFKFVLPEKNIVFYSNTIALGQIMYNLISNSIKYNDKEKGLITIGFNQTETQNIISVSDNGCGIDPKHFDKIFEVFQTLGQNDRFNTKGTGLGLSTVRKMADKLHGSIEVESIKGEGTTFKVILRK</sequence>
<dbReference type="AlphaFoldDB" id="A0A1G8W4V0"/>
<dbReference type="Gene3D" id="3.30.565.10">
    <property type="entry name" value="Histidine kinase-like ATPase, C-terminal domain"/>
    <property type="match status" value="1"/>
</dbReference>
<dbReference type="STRING" id="1128970.SAMN04487935_1646"/>
<dbReference type="CDD" id="cd00075">
    <property type="entry name" value="HATPase"/>
    <property type="match status" value="1"/>
</dbReference>
<dbReference type="Pfam" id="PF00512">
    <property type="entry name" value="HisKA"/>
    <property type="match status" value="1"/>
</dbReference>